<keyword evidence="6" id="KW-0175">Coiled coil</keyword>
<dbReference type="AlphaFoldDB" id="A0A978V7T4"/>
<dbReference type="GO" id="GO:0043565">
    <property type="term" value="F:sequence-specific DNA binding"/>
    <property type="evidence" value="ECO:0007669"/>
    <property type="project" value="InterPro"/>
</dbReference>
<keyword evidence="4" id="KW-0804">Transcription</keyword>
<keyword evidence="2" id="KW-0805">Transcription regulation</keyword>
<dbReference type="PANTHER" id="PTHR31429">
    <property type="entry name" value="WRKY TRANSCRIPTION FACTOR 36-RELATED"/>
    <property type="match status" value="1"/>
</dbReference>
<dbReference type="Proteomes" id="UP000813462">
    <property type="component" value="Unassembled WGS sequence"/>
</dbReference>
<dbReference type="GO" id="GO:0005634">
    <property type="term" value="C:nucleus"/>
    <property type="evidence" value="ECO:0007669"/>
    <property type="project" value="UniProtKB-SubCell"/>
</dbReference>
<dbReference type="PANTHER" id="PTHR31429:SF38">
    <property type="entry name" value="WRKY TRANSCRIPTION FACTOR 40-RELATED"/>
    <property type="match status" value="1"/>
</dbReference>
<comment type="caution">
    <text evidence="9">The sequence shown here is derived from an EMBL/GenBank/DDBJ whole genome shotgun (WGS) entry which is preliminary data.</text>
</comment>
<dbReference type="Pfam" id="PF03106">
    <property type="entry name" value="WRKY"/>
    <property type="match status" value="1"/>
</dbReference>
<gene>
    <name evidence="9" type="ORF">FEM48_Zijuj06G0068500</name>
</gene>
<dbReference type="InterPro" id="IPR044810">
    <property type="entry name" value="WRKY_plant"/>
</dbReference>
<comment type="subcellular location">
    <subcellularLocation>
        <location evidence="1">Nucleus</location>
    </subcellularLocation>
</comment>
<feature type="coiled-coil region" evidence="6">
    <location>
        <begin position="4"/>
        <end position="31"/>
    </location>
</feature>
<sequence length="201" mass="22236">MDAHSSNKEKAEALQEDLECMRKENESLRFMLEVVKDGYQWRKYGQKVTKDNPSPRAYFRCSMAPGCPVKRKVQRSKDDKSVLIATYEGQHNHDSHDSHAHFSPSINTSAKGAEHINFVPAESTPTFTPSPQPITLDLTLSGSNNQENSSGGLDGNSVSDRGFDGKYNKIEDFVASLTKDQNFTVSLAAAVARCVTNQPKP</sequence>
<reference evidence="9" key="1">
    <citation type="journal article" date="2021" name="Front. Plant Sci.">
        <title>Chromosome-Scale Genome Assembly for Chinese Sour Jujube and Insights Into Its Genome Evolution and Domestication Signature.</title>
        <authorList>
            <person name="Shen L.-Y."/>
            <person name="Luo H."/>
            <person name="Wang X.-L."/>
            <person name="Wang X.-M."/>
            <person name="Qiu X.-J."/>
            <person name="Liu H."/>
            <person name="Zhou S.-S."/>
            <person name="Jia K.-H."/>
            <person name="Nie S."/>
            <person name="Bao Y.-T."/>
            <person name="Zhang R.-G."/>
            <person name="Yun Q.-Z."/>
            <person name="Chai Y.-H."/>
            <person name="Lu J.-Y."/>
            <person name="Li Y."/>
            <person name="Zhao S.-W."/>
            <person name="Mao J.-F."/>
            <person name="Jia S.-G."/>
            <person name="Mao Y.-M."/>
        </authorList>
    </citation>
    <scope>NUCLEOTIDE SEQUENCE</scope>
    <source>
        <strain evidence="9">AT0</strain>
        <tissue evidence="9">Leaf</tissue>
    </source>
</reference>
<evidence type="ECO:0000256" key="7">
    <source>
        <dbReference type="SAM" id="MobiDB-lite"/>
    </source>
</evidence>
<dbReference type="Gene3D" id="2.20.25.80">
    <property type="entry name" value="WRKY domain"/>
    <property type="match status" value="1"/>
</dbReference>
<dbReference type="GO" id="GO:0003700">
    <property type="term" value="F:DNA-binding transcription factor activity"/>
    <property type="evidence" value="ECO:0007669"/>
    <property type="project" value="InterPro"/>
</dbReference>
<evidence type="ECO:0000256" key="3">
    <source>
        <dbReference type="ARBA" id="ARBA00023125"/>
    </source>
</evidence>
<dbReference type="InterPro" id="IPR036576">
    <property type="entry name" value="WRKY_dom_sf"/>
</dbReference>
<feature type="domain" description="WRKY" evidence="8">
    <location>
        <begin position="30"/>
        <end position="96"/>
    </location>
</feature>
<accession>A0A978V7T4</accession>
<evidence type="ECO:0000256" key="2">
    <source>
        <dbReference type="ARBA" id="ARBA00023015"/>
    </source>
</evidence>
<evidence type="ECO:0000313" key="10">
    <source>
        <dbReference type="Proteomes" id="UP000813462"/>
    </source>
</evidence>
<dbReference type="EMBL" id="JAEACU010000006">
    <property type="protein sequence ID" value="KAH7523969.1"/>
    <property type="molecule type" value="Genomic_DNA"/>
</dbReference>
<evidence type="ECO:0000259" key="8">
    <source>
        <dbReference type="PROSITE" id="PS50811"/>
    </source>
</evidence>
<protein>
    <recommendedName>
        <fullName evidence="8">WRKY domain-containing protein</fullName>
    </recommendedName>
</protein>
<evidence type="ECO:0000256" key="1">
    <source>
        <dbReference type="ARBA" id="ARBA00004123"/>
    </source>
</evidence>
<organism evidence="9 10">
    <name type="scientific">Ziziphus jujuba var. spinosa</name>
    <dbReference type="NCBI Taxonomy" id="714518"/>
    <lineage>
        <taxon>Eukaryota</taxon>
        <taxon>Viridiplantae</taxon>
        <taxon>Streptophyta</taxon>
        <taxon>Embryophyta</taxon>
        <taxon>Tracheophyta</taxon>
        <taxon>Spermatophyta</taxon>
        <taxon>Magnoliopsida</taxon>
        <taxon>eudicotyledons</taxon>
        <taxon>Gunneridae</taxon>
        <taxon>Pentapetalae</taxon>
        <taxon>rosids</taxon>
        <taxon>fabids</taxon>
        <taxon>Rosales</taxon>
        <taxon>Rhamnaceae</taxon>
        <taxon>Paliureae</taxon>
        <taxon>Ziziphus</taxon>
    </lineage>
</organism>
<evidence type="ECO:0000256" key="5">
    <source>
        <dbReference type="ARBA" id="ARBA00023242"/>
    </source>
</evidence>
<dbReference type="SUPFAM" id="SSF118290">
    <property type="entry name" value="WRKY DNA-binding domain"/>
    <property type="match status" value="1"/>
</dbReference>
<name>A0A978V7T4_ZIZJJ</name>
<evidence type="ECO:0000256" key="4">
    <source>
        <dbReference type="ARBA" id="ARBA00023163"/>
    </source>
</evidence>
<feature type="region of interest" description="Disordered" evidence="7">
    <location>
        <begin position="140"/>
        <end position="161"/>
    </location>
</feature>
<evidence type="ECO:0000313" key="9">
    <source>
        <dbReference type="EMBL" id="KAH7523969.1"/>
    </source>
</evidence>
<proteinExistence type="predicted"/>
<evidence type="ECO:0000256" key="6">
    <source>
        <dbReference type="SAM" id="Coils"/>
    </source>
</evidence>
<dbReference type="PROSITE" id="PS50811">
    <property type="entry name" value="WRKY"/>
    <property type="match status" value="1"/>
</dbReference>
<keyword evidence="5" id="KW-0539">Nucleus</keyword>
<feature type="compositionally biased region" description="Low complexity" evidence="7">
    <location>
        <begin position="141"/>
        <end position="151"/>
    </location>
</feature>
<keyword evidence="3" id="KW-0238">DNA-binding</keyword>
<dbReference type="InterPro" id="IPR003657">
    <property type="entry name" value="WRKY_dom"/>
</dbReference>
<dbReference type="SMART" id="SM00774">
    <property type="entry name" value="WRKY"/>
    <property type="match status" value="1"/>
</dbReference>